<dbReference type="SMART" id="SM00758">
    <property type="entry name" value="PA14"/>
    <property type="match status" value="1"/>
</dbReference>
<feature type="region of interest" description="Disordered" evidence="9">
    <location>
        <begin position="44"/>
        <end position="156"/>
    </location>
</feature>
<dbReference type="Gene3D" id="3.90.550.10">
    <property type="entry name" value="Spore Coat Polysaccharide Biosynthesis Protein SpsA, Chain A"/>
    <property type="match status" value="1"/>
</dbReference>
<evidence type="ECO:0000256" key="8">
    <source>
        <dbReference type="ARBA" id="ARBA00023136"/>
    </source>
</evidence>
<dbReference type="OrthoDB" id="5971499at2759"/>
<feature type="region of interest" description="Disordered" evidence="9">
    <location>
        <begin position="321"/>
        <end position="353"/>
    </location>
</feature>
<dbReference type="InterPro" id="IPR029044">
    <property type="entry name" value="Nucleotide-diphossugar_trans"/>
</dbReference>
<feature type="chain" id="PRO_5002254868" evidence="10">
    <location>
        <begin position="27"/>
        <end position="728"/>
    </location>
</feature>
<evidence type="ECO:0000256" key="1">
    <source>
        <dbReference type="ARBA" id="ARBA00004323"/>
    </source>
</evidence>
<dbReference type="PANTHER" id="PTHR12369">
    <property type="entry name" value="CHONDROITIN SYNTHASE"/>
    <property type="match status" value="1"/>
</dbReference>
<evidence type="ECO:0000256" key="9">
    <source>
        <dbReference type="SAM" id="MobiDB-lite"/>
    </source>
</evidence>
<accession>A0A0D2WX99</accession>
<dbReference type="GO" id="GO:0008376">
    <property type="term" value="F:acetylgalactosaminyltransferase activity"/>
    <property type="evidence" value="ECO:0007669"/>
    <property type="project" value="InterPro"/>
</dbReference>
<evidence type="ECO:0000259" key="11">
    <source>
        <dbReference type="PROSITE" id="PS51820"/>
    </source>
</evidence>
<dbReference type="GO" id="GO:0032580">
    <property type="term" value="C:Golgi cisterna membrane"/>
    <property type="evidence" value="ECO:0007669"/>
    <property type="project" value="InterPro"/>
</dbReference>
<keyword evidence="6" id="KW-1133">Transmembrane helix</keyword>
<dbReference type="STRING" id="595528.A0A0D2WX99"/>
<dbReference type="SUPFAM" id="SSF53448">
    <property type="entry name" value="Nucleotide-diphospho-sugar transferases"/>
    <property type="match status" value="1"/>
</dbReference>
<keyword evidence="3 12" id="KW-0808">Transferase</keyword>
<dbReference type="RefSeq" id="XP_004342953.1">
    <property type="nucleotide sequence ID" value="XM_004342903.2"/>
</dbReference>
<dbReference type="PROSITE" id="PS51820">
    <property type="entry name" value="PA14"/>
    <property type="match status" value="1"/>
</dbReference>
<dbReference type="eggNOG" id="KOG3588">
    <property type="taxonomic scope" value="Eukaryota"/>
</dbReference>
<comment type="subcellular location">
    <subcellularLocation>
        <location evidence="1">Golgi apparatus membrane</location>
        <topology evidence="1">Single-pass type II membrane protein</topology>
    </subcellularLocation>
</comment>
<dbReference type="OMA" id="VNMHVFE"/>
<keyword evidence="10" id="KW-0732">Signal</keyword>
<keyword evidence="4" id="KW-0812">Transmembrane</keyword>
<proteinExistence type="inferred from homology"/>
<name>A0A0D2WX99_CAPO3</name>
<dbReference type="SUPFAM" id="SSF56988">
    <property type="entry name" value="Anthrax protective antigen"/>
    <property type="match status" value="1"/>
</dbReference>
<evidence type="ECO:0000313" key="13">
    <source>
        <dbReference type="Proteomes" id="UP000008743"/>
    </source>
</evidence>
<dbReference type="InterPro" id="IPR008428">
    <property type="entry name" value="Chond_GalNAc"/>
</dbReference>
<keyword evidence="13" id="KW-1185">Reference proteome</keyword>
<evidence type="ECO:0000256" key="6">
    <source>
        <dbReference type="ARBA" id="ARBA00022989"/>
    </source>
</evidence>
<sequence>MNRRLLLRALLGFALISMLIYLLTYAGRPPTDQVVVYYQRPTDAQNQQNQQQQPHHNHNHNHDAEPEGQPEAVPEPGPDPEEPAEEPGSGVVVERPSRGKLIPVKDIPLKPAVSKDRHGSEQPGGAAAGGAHDHQHEASEDKIERAPTPTQSTKGWVNSHIFQGSCGAKVYRGKQSKQFPNFPTVRRKLRSMAANFEDDSYFQRAFGYLVPKTSGRYEFAVASDDTSEFWLSTDFRPRNERLLCYLGRPEDQEGDIWTNPGEYTKYASQISEPVQLEANRPYYMEFFHKQGGGGVHASVAWRSVGQPRFEVIPGDVLMAHHEESSETHSADDGHDHGAASAPPSHSHVGGTPIDSILVPKMDARADFHSVLRVPSSELSSALSTCDYKPSYTVTRQMGRYEGITRVGFSEVFPDDQTQLYDGQRLDGANLVIPAADAQSVVNDYIVRLNQDRADPFTLKQIVNVVRKFDHGRGVTRFLIEVDVTRKSSPGKPERISEYVLRPAGGALCYPRQFAWNKEATVHIVIPVKNQVAWMAHLIENMEELWDETGDNHLNLVIVDYSSTDGDYEAMMRNSRMKSFTFIRKPGNFERAGGLQAGIDSITDPDAIVFTCDLHLEMPATLIDDIRKYTISGKQAYAPLVVRLGCGFTPEKPNGFWERQGYGLFAMAKKDFDRIGGMNTREFGDKWGGEDWEMVDRVMSAGFEVERLRQARFYHFWHSKKGMWSGNTG</sequence>
<feature type="signal peptide" evidence="10">
    <location>
        <begin position="1"/>
        <end position="26"/>
    </location>
</feature>
<keyword evidence="8" id="KW-0472">Membrane</keyword>
<evidence type="ECO:0000313" key="12">
    <source>
        <dbReference type="EMBL" id="KJE97765.1"/>
    </source>
</evidence>
<evidence type="ECO:0000256" key="7">
    <source>
        <dbReference type="ARBA" id="ARBA00023034"/>
    </source>
</evidence>
<protein>
    <submittedName>
        <fullName evidence="12">Beta-1,4-N-acetyl-galactosaminyl transferase 3</fullName>
    </submittedName>
</protein>
<evidence type="ECO:0000256" key="3">
    <source>
        <dbReference type="ARBA" id="ARBA00022679"/>
    </source>
</evidence>
<dbReference type="GO" id="GO:0000139">
    <property type="term" value="C:Golgi membrane"/>
    <property type="evidence" value="ECO:0007669"/>
    <property type="project" value="UniProtKB-SubCell"/>
</dbReference>
<dbReference type="Proteomes" id="UP000008743">
    <property type="component" value="Unassembled WGS sequence"/>
</dbReference>
<dbReference type="AlphaFoldDB" id="A0A0D2WX99"/>
<dbReference type="Pfam" id="PF05679">
    <property type="entry name" value="CHGN"/>
    <property type="match status" value="1"/>
</dbReference>
<reference evidence="13" key="1">
    <citation type="submission" date="2011-02" db="EMBL/GenBank/DDBJ databases">
        <title>The Genome Sequence of Capsaspora owczarzaki ATCC 30864.</title>
        <authorList>
            <person name="Russ C."/>
            <person name="Cuomo C."/>
            <person name="Burger G."/>
            <person name="Gray M.W."/>
            <person name="Holland P.W.H."/>
            <person name="King N."/>
            <person name="Lang F.B.F."/>
            <person name="Roger A.J."/>
            <person name="Ruiz-Trillo I."/>
            <person name="Young S.K."/>
            <person name="Zeng Q."/>
            <person name="Gargeya S."/>
            <person name="Alvarado L."/>
            <person name="Berlin A."/>
            <person name="Chapman S.B."/>
            <person name="Chen Z."/>
            <person name="Freedman E."/>
            <person name="Gellesch M."/>
            <person name="Goldberg J."/>
            <person name="Griggs A."/>
            <person name="Gujja S."/>
            <person name="Heilman E."/>
            <person name="Heiman D."/>
            <person name="Howarth C."/>
            <person name="Mehta T."/>
            <person name="Neiman D."/>
            <person name="Pearson M."/>
            <person name="Roberts A."/>
            <person name="Saif S."/>
            <person name="Shea T."/>
            <person name="Shenoy N."/>
            <person name="Sisk P."/>
            <person name="Stolte C."/>
            <person name="Sykes S."/>
            <person name="White J."/>
            <person name="Yandava C."/>
            <person name="Haas B."/>
            <person name="Nusbaum C."/>
            <person name="Birren B."/>
        </authorList>
    </citation>
    <scope>NUCLEOTIDE SEQUENCE</scope>
    <source>
        <strain evidence="13">ATCC 30864</strain>
    </source>
</reference>
<dbReference type="Pfam" id="PF07691">
    <property type="entry name" value="PA14"/>
    <property type="match status" value="1"/>
</dbReference>
<feature type="compositionally biased region" description="Basic and acidic residues" evidence="9">
    <location>
        <begin position="131"/>
        <end position="145"/>
    </location>
</feature>
<feature type="compositionally biased region" description="Low complexity" evidence="9">
    <location>
        <begin position="45"/>
        <end position="54"/>
    </location>
</feature>
<evidence type="ECO:0000256" key="5">
    <source>
        <dbReference type="ARBA" id="ARBA00022968"/>
    </source>
</evidence>
<dbReference type="PANTHER" id="PTHR12369:SF5">
    <property type="entry name" value="HEXOSYLTRANSFERASE"/>
    <property type="match status" value="1"/>
</dbReference>
<evidence type="ECO:0000256" key="4">
    <source>
        <dbReference type="ARBA" id="ARBA00022692"/>
    </source>
</evidence>
<dbReference type="InterPro" id="IPR051227">
    <property type="entry name" value="CS_glycosyltransferase"/>
</dbReference>
<dbReference type="InParanoid" id="A0A0D2WX99"/>
<dbReference type="InterPro" id="IPR037524">
    <property type="entry name" value="PA14/GLEYA"/>
</dbReference>
<comment type="similarity">
    <text evidence="2">Belongs to the chondroitin N-acetylgalactosaminyltransferase family.</text>
</comment>
<keyword evidence="7" id="KW-0333">Golgi apparatus</keyword>
<gene>
    <name evidence="12" type="ORF">CAOG_007868</name>
</gene>
<evidence type="ECO:0000256" key="10">
    <source>
        <dbReference type="SAM" id="SignalP"/>
    </source>
</evidence>
<evidence type="ECO:0000256" key="2">
    <source>
        <dbReference type="ARBA" id="ARBA00009239"/>
    </source>
</evidence>
<keyword evidence="5" id="KW-0735">Signal-anchor</keyword>
<dbReference type="InterPro" id="IPR011658">
    <property type="entry name" value="PA14_dom"/>
</dbReference>
<feature type="domain" description="PA14" evidence="11">
    <location>
        <begin position="147"/>
        <end position="316"/>
    </location>
</feature>
<organism evidence="12 13">
    <name type="scientific">Capsaspora owczarzaki (strain ATCC 30864)</name>
    <dbReference type="NCBI Taxonomy" id="595528"/>
    <lineage>
        <taxon>Eukaryota</taxon>
        <taxon>Filasterea</taxon>
        <taxon>Capsaspora</taxon>
    </lineage>
</organism>
<dbReference type="PhylomeDB" id="A0A0D2WX99"/>
<dbReference type="EMBL" id="KE346375">
    <property type="protein sequence ID" value="KJE97765.1"/>
    <property type="molecule type" value="Genomic_DNA"/>
</dbReference>
<feature type="compositionally biased region" description="Basic and acidic residues" evidence="9">
    <location>
        <begin position="321"/>
        <end position="337"/>
    </location>
</feature>